<gene>
    <name evidence="4" type="ORF">GCM10023147_04540</name>
</gene>
<keyword evidence="4" id="KW-0540">Nuclease</keyword>
<dbReference type="SMART" id="SM00507">
    <property type="entry name" value="HNHc"/>
    <property type="match status" value="1"/>
</dbReference>
<evidence type="ECO:0000256" key="1">
    <source>
        <dbReference type="ARBA" id="ARBA00023450"/>
    </source>
</evidence>
<proteinExistence type="inferred from homology"/>
<comment type="similarity">
    <text evidence="1">Belongs to the Rv1128c/1148c/1588c/1702c/1945/3466 family.</text>
</comment>
<sequence length="362" mass="38049">MHERISARRARGLGQKAARRGIAREVGLALHISHHHAKKLVHAAEVISADMPHTLARVTAGDLSQAAVHALVATLDHLDSAERRIADQRLCADPATLAGLGLRRLADKAEAVAYELDAEKTLERAGKAAADRHVSIRPCPDTMARVSILLPVAQAVGIYAALTRAADGVAGHGTEPRGRGQVMADEAYARITGRAGTSGPSVAVNLTVSDAVLLGGANGTAHLEDGGVLPGEIARRLVAEATADELAWVRRLYVTPATGAVVGMDAKSRTFPAGLARLIRARDRYCRTPYCDAPIADIDHVQPWAEGGPTTAENGQGLCKACNLAKQAHGWHDRTVVDPSGRHTVETRTPAGTVHRSTAAAA</sequence>
<feature type="domain" description="HNH nuclease" evidence="3">
    <location>
        <begin position="274"/>
        <end position="324"/>
    </location>
</feature>
<keyword evidence="4" id="KW-0255">Endonuclease</keyword>
<reference evidence="5" key="1">
    <citation type="journal article" date="2019" name="Int. J. Syst. Evol. Microbiol.">
        <title>The Global Catalogue of Microorganisms (GCM) 10K type strain sequencing project: providing services to taxonomists for standard genome sequencing and annotation.</title>
        <authorList>
            <consortium name="The Broad Institute Genomics Platform"/>
            <consortium name="The Broad Institute Genome Sequencing Center for Infectious Disease"/>
            <person name="Wu L."/>
            <person name="Ma J."/>
        </authorList>
    </citation>
    <scope>NUCLEOTIDE SEQUENCE [LARGE SCALE GENOMIC DNA]</scope>
    <source>
        <strain evidence="5">JCM 17688</strain>
    </source>
</reference>
<dbReference type="GO" id="GO:0004519">
    <property type="term" value="F:endonuclease activity"/>
    <property type="evidence" value="ECO:0007669"/>
    <property type="project" value="UniProtKB-KW"/>
</dbReference>
<evidence type="ECO:0000256" key="2">
    <source>
        <dbReference type="SAM" id="MobiDB-lite"/>
    </source>
</evidence>
<evidence type="ECO:0000259" key="3">
    <source>
        <dbReference type="SMART" id="SM00507"/>
    </source>
</evidence>
<accession>A0ABP8J3X0</accession>
<feature type="region of interest" description="Disordered" evidence="2">
    <location>
        <begin position="339"/>
        <end position="362"/>
    </location>
</feature>
<dbReference type="EMBL" id="BAABFR010000004">
    <property type="protein sequence ID" value="GAA4384289.1"/>
    <property type="molecule type" value="Genomic_DNA"/>
</dbReference>
<dbReference type="Pfam" id="PF01844">
    <property type="entry name" value="HNH"/>
    <property type="match status" value="1"/>
</dbReference>
<keyword evidence="5" id="KW-1185">Reference proteome</keyword>
<evidence type="ECO:0000313" key="5">
    <source>
        <dbReference type="Proteomes" id="UP001500635"/>
    </source>
</evidence>
<name>A0ABP8J3X0_9ACTN</name>
<protein>
    <submittedName>
        <fullName evidence="4">HNH endonuclease signature motif containing protein</fullName>
    </submittedName>
</protein>
<dbReference type="Proteomes" id="UP001500635">
    <property type="component" value="Unassembled WGS sequence"/>
</dbReference>
<evidence type="ECO:0000313" key="4">
    <source>
        <dbReference type="EMBL" id="GAA4384289.1"/>
    </source>
</evidence>
<dbReference type="InterPro" id="IPR003615">
    <property type="entry name" value="HNH_nuc"/>
</dbReference>
<organism evidence="4 5">
    <name type="scientific">Tsukamurella soli</name>
    <dbReference type="NCBI Taxonomy" id="644556"/>
    <lineage>
        <taxon>Bacteria</taxon>
        <taxon>Bacillati</taxon>
        <taxon>Actinomycetota</taxon>
        <taxon>Actinomycetes</taxon>
        <taxon>Mycobacteriales</taxon>
        <taxon>Tsukamurellaceae</taxon>
        <taxon>Tsukamurella</taxon>
    </lineage>
</organism>
<dbReference type="Gene3D" id="1.10.30.50">
    <property type="match status" value="1"/>
</dbReference>
<dbReference type="Pfam" id="PF02720">
    <property type="entry name" value="DUF222"/>
    <property type="match status" value="1"/>
</dbReference>
<dbReference type="CDD" id="cd00085">
    <property type="entry name" value="HNHc"/>
    <property type="match status" value="1"/>
</dbReference>
<dbReference type="InterPro" id="IPR002711">
    <property type="entry name" value="HNH"/>
</dbReference>
<dbReference type="InterPro" id="IPR003870">
    <property type="entry name" value="DUF222"/>
</dbReference>
<keyword evidence="4" id="KW-0378">Hydrolase</keyword>
<comment type="caution">
    <text evidence="4">The sequence shown here is derived from an EMBL/GenBank/DDBJ whole genome shotgun (WGS) entry which is preliminary data.</text>
</comment>